<feature type="transmembrane region" description="Helical" evidence="1">
    <location>
        <begin position="79"/>
        <end position="99"/>
    </location>
</feature>
<proteinExistence type="predicted"/>
<dbReference type="PANTHER" id="PTHR37692:SF1">
    <property type="entry name" value="DUF420 DOMAIN-CONTAINING PROTEIN"/>
    <property type="match status" value="1"/>
</dbReference>
<dbReference type="InterPro" id="IPR007352">
    <property type="entry name" value="DUF420"/>
</dbReference>
<accession>A0A953L9N0</accession>
<dbReference type="Pfam" id="PF04238">
    <property type="entry name" value="DUF420"/>
    <property type="match status" value="1"/>
</dbReference>
<name>A0A953L9N0_9BACT</name>
<reference evidence="2" key="1">
    <citation type="submission" date="2021-06" db="EMBL/GenBank/DDBJ databases">
        <title>44 bacteria genomes isolated from Dapeng, Shenzhen.</title>
        <authorList>
            <person name="Zheng W."/>
            <person name="Yu S."/>
            <person name="Huang Y."/>
        </authorList>
    </citation>
    <scope>NUCLEOTIDE SEQUENCE</scope>
    <source>
        <strain evidence="2">DP5N28-2</strain>
    </source>
</reference>
<dbReference type="Proteomes" id="UP000753961">
    <property type="component" value="Unassembled WGS sequence"/>
</dbReference>
<dbReference type="EMBL" id="JAHVHU010000011">
    <property type="protein sequence ID" value="MBY5959010.1"/>
    <property type="molecule type" value="Genomic_DNA"/>
</dbReference>
<sequence>MQNKAANKSLEKKLNAGAIVVSIVVFVLVLMMRRVKLNVDIDFGYLPAFHATLNGLASICLLIAFWSIKNKNIQRHRRFMVTALILSVLFLMSYVVYHFTMPETLYCKEGTVRYIYFFLLISHIILAAVILPFILFTFIRAVTFQFERHKKMARWVFPLWFYVTITGPVLYLMLRDCY</sequence>
<organism evidence="2 3">
    <name type="scientific">Membranihabitans marinus</name>
    <dbReference type="NCBI Taxonomy" id="1227546"/>
    <lineage>
        <taxon>Bacteria</taxon>
        <taxon>Pseudomonadati</taxon>
        <taxon>Bacteroidota</taxon>
        <taxon>Saprospiria</taxon>
        <taxon>Saprospirales</taxon>
        <taxon>Saprospiraceae</taxon>
        <taxon>Membranihabitans</taxon>
    </lineage>
</organism>
<feature type="transmembrane region" description="Helical" evidence="1">
    <location>
        <begin position="155"/>
        <end position="174"/>
    </location>
</feature>
<feature type="transmembrane region" description="Helical" evidence="1">
    <location>
        <begin position="114"/>
        <end position="143"/>
    </location>
</feature>
<dbReference type="AlphaFoldDB" id="A0A953L9N0"/>
<evidence type="ECO:0000256" key="1">
    <source>
        <dbReference type="SAM" id="Phobius"/>
    </source>
</evidence>
<feature type="transmembrane region" description="Helical" evidence="1">
    <location>
        <begin position="44"/>
        <end position="67"/>
    </location>
</feature>
<evidence type="ECO:0000313" key="3">
    <source>
        <dbReference type="Proteomes" id="UP000753961"/>
    </source>
</evidence>
<keyword evidence="1" id="KW-0812">Transmembrane</keyword>
<keyword evidence="1" id="KW-1133">Transmembrane helix</keyword>
<comment type="caution">
    <text evidence="2">The sequence shown here is derived from an EMBL/GenBank/DDBJ whole genome shotgun (WGS) entry which is preliminary data.</text>
</comment>
<evidence type="ECO:0000313" key="2">
    <source>
        <dbReference type="EMBL" id="MBY5959010.1"/>
    </source>
</evidence>
<protein>
    <submittedName>
        <fullName evidence="2">DUF420 domain-containing protein</fullName>
    </submittedName>
</protein>
<gene>
    <name evidence="2" type="ORF">KUV50_12740</name>
</gene>
<keyword evidence="3" id="KW-1185">Reference proteome</keyword>
<dbReference type="PANTHER" id="PTHR37692">
    <property type="entry name" value="HYPOTHETICAL MEMBRANE SPANNING PROTEIN"/>
    <property type="match status" value="1"/>
</dbReference>
<feature type="transmembrane region" description="Helical" evidence="1">
    <location>
        <begin position="14"/>
        <end position="32"/>
    </location>
</feature>
<dbReference type="RefSeq" id="WP_222580546.1">
    <property type="nucleotide sequence ID" value="NZ_JAHVHU010000011.1"/>
</dbReference>
<keyword evidence="1" id="KW-0472">Membrane</keyword>